<organism evidence="2 3">
    <name type="scientific">Acrasis kona</name>
    <dbReference type="NCBI Taxonomy" id="1008807"/>
    <lineage>
        <taxon>Eukaryota</taxon>
        <taxon>Discoba</taxon>
        <taxon>Heterolobosea</taxon>
        <taxon>Tetramitia</taxon>
        <taxon>Eutetramitia</taxon>
        <taxon>Acrasidae</taxon>
        <taxon>Acrasis</taxon>
    </lineage>
</organism>
<feature type="region of interest" description="Disordered" evidence="1">
    <location>
        <begin position="22"/>
        <end position="61"/>
    </location>
</feature>
<reference evidence="2 3" key="1">
    <citation type="submission" date="2024-03" db="EMBL/GenBank/DDBJ databases">
        <title>The Acrasis kona genome and developmental transcriptomes reveal deep origins of eukaryotic multicellular pathways.</title>
        <authorList>
            <person name="Sheikh S."/>
            <person name="Fu C.-J."/>
            <person name="Brown M.W."/>
            <person name="Baldauf S.L."/>
        </authorList>
    </citation>
    <scope>NUCLEOTIDE SEQUENCE [LARGE SCALE GENOMIC DNA]</scope>
    <source>
        <strain evidence="2 3">ATCC MYA-3509</strain>
    </source>
</reference>
<accession>A0AAW2ZBG1</accession>
<keyword evidence="3" id="KW-1185">Reference proteome</keyword>
<evidence type="ECO:0000313" key="3">
    <source>
        <dbReference type="Proteomes" id="UP001431209"/>
    </source>
</evidence>
<dbReference type="AlphaFoldDB" id="A0AAW2ZBG1"/>
<feature type="compositionally biased region" description="Basic and acidic residues" evidence="1">
    <location>
        <begin position="50"/>
        <end position="61"/>
    </location>
</feature>
<protein>
    <submittedName>
        <fullName evidence="2">DNA replication and repair protein RecF</fullName>
    </submittedName>
</protein>
<feature type="compositionally biased region" description="Polar residues" evidence="1">
    <location>
        <begin position="36"/>
        <end position="46"/>
    </location>
</feature>
<gene>
    <name evidence="2" type="ORF">AKO1_012288</name>
</gene>
<dbReference type="EMBL" id="JAOPGA020001197">
    <property type="protein sequence ID" value="KAL0486021.1"/>
    <property type="molecule type" value="Genomic_DNA"/>
</dbReference>
<evidence type="ECO:0000256" key="1">
    <source>
        <dbReference type="SAM" id="MobiDB-lite"/>
    </source>
</evidence>
<evidence type="ECO:0000313" key="2">
    <source>
        <dbReference type="EMBL" id="KAL0486021.1"/>
    </source>
</evidence>
<comment type="caution">
    <text evidence="2">The sequence shown here is derived from an EMBL/GenBank/DDBJ whole genome shotgun (WGS) entry which is preliminary data.</text>
</comment>
<proteinExistence type="predicted"/>
<dbReference type="Proteomes" id="UP001431209">
    <property type="component" value="Unassembled WGS sequence"/>
</dbReference>
<name>A0AAW2ZBG1_9EUKA</name>
<sequence length="105" mass="11764">MKSTSTKSRRGFFDSSIEGSDILDFSNKSKKGEASPTETPSNQTSPKITISKDESKKSKTTDITEDWYSWHMSKSDPRTYVKTLTSPTSLHQKVESVKQKTVGIQ</sequence>